<accession>A0ACB6RUK3</accession>
<evidence type="ECO:0000313" key="2">
    <source>
        <dbReference type="Proteomes" id="UP000799754"/>
    </source>
</evidence>
<dbReference type="EMBL" id="MU006725">
    <property type="protein sequence ID" value="KAF2625423.1"/>
    <property type="molecule type" value="Genomic_DNA"/>
</dbReference>
<reference evidence="1" key="1">
    <citation type="journal article" date="2020" name="Stud. Mycol.">
        <title>101 Dothideomycetes genomes: a test case for predicting lifestyles and emergence of pathogens.</title>
        <authorList>
            <person name="Haridas S."/>
            <person name="Albert R."/>
            <person name="Binder M."/>
            <person name="Bloem J."/>
            <person name="Labutti K."/>
            <person name="Salamov A."/>
            <person name="Andreopoulos B."/>
            <person name="Baker S."/>
            <person name="Barry K."/>
            <person name="Bills G."/>
            <person name="Bluhm B."/>
            <person name="Cannon C."/>
            <person name="Castanera R."/>
            <person name="Culley D."/>
            <person name="Daum C."/>
            <person name="Ezra D."/>
            <person name="Gonzalez J."/>
            <person name="Henrissat B."/>
            <person name="Kuo A."/>
            <person name="Liang C."/>
            <person name="Lipzen A."/>
            <person name="Lutzoni F."/>
            <person name="Magnuson J."/>
            <person name="Mondo S."/>
            <person name="Nolan M."/>
            <person name="Ohm R."/>
            <person name="Pangilinan J."/>
            <person name="Park H.-J."/>
            <person name="Ramirez L."/>
            <person name="Alfaro M."/>
            <person name="Sun H."/>
            <person name="Tritt A."/>
            <person name="Yoshinaga Y."/>
            <person name="Zwiers L.-H."/>
            <person name="Turgeon B."/>
            <person name="Goodwin S."/>
            <person name="Spatafora J."/>
            <person name="Crous P."/>
            <person name="Grigoriev I."/>
        </authorList>
    </citation>
    <scope>NUCLEOTIDE SEQUENCE</scope>
    <source>
        <strain evidence="1">CBS 525.71</strain>
    </source>
</reference>
<comment type="caution">
    <text evidence="1">The sequence shown here is derived from an EMBL/GenBank/DDBJ whole genome shotgun (WGS) entry which is preliminary data.</text>
</comment>
<protein>
    <submittedName>
        <fullName evidence="1">Uncharacterized protein</fullName>
    </submittedName>
</protein>
<name>A0ACB6RUK3_9PLEO</name>
<gene>
    <name evidence="1" type="ORF">BU25DRAFT_345580</name>
</gene>
<proteinExistence type="predicted"/>
<organism evidence="1 2">
    <name type="scientific">Macroventuria anomochaeta</name>
    <dbReference type="NCBI Taxonomy" id="301207"/>
    <lineage>
        <taxon>Eukaryota</taxon>
        <taxon>Fungi</taxon>
        <taxon>Dikarya</taxon>
        <taxon>Ascomycota</taxon>
        <taxon>Pezizomycotina</taxon>
        <taxon>Dothideomycetes</taxon>
        <taxon>Pleosporomycetidae</taxon>
        <taxon>Pleosporales</taxon>
        <taxon>Pleosporineae</taxon>
        <taxon>Didymellaceae</taxon>
        <taxon>Macroventuria</taxon>
    </lineage>
</organism>
<keyword evidence="2" id="KW-1185">Reference proteome</keyword>
<evidence type="ECO:0000313" key="1">
    <source>
        <dbReference type="EMBL" id="KAF2625423.1"/>
    </source>
</evidence>
<dbReference type="Proteomes" id="UP000799754">
    <property type="component" value="Unassembled WGS sequence"/>
</dbReference>
<sequence length="343" mass="38504">MSSRLLLRRPARPSLARSHRSHAGPNVSGIRPPTRAFHASAPRQDPVLDAILYLPHEMMTLIHTQVPWYAAIPAAAFLLRGALVTGFGTWARSLMARYIGLQPLRQALARQKRDQVLRQMHNQGGARTPQEAKTRTMAEVKQVVTKLDSRWRVTLKGQIGWTLIQIPVFFTMAEVIRKMCGARDGLLALTASSVKGIQGCCYYQCHRGNRCAAVTTSPFFEPSLATEGMLWFPSLITPDPLLPFVVSGLMFSNIYFTNNTISSDKNWPNAIRRALLGVSLLIGPLCQNLPAGLMLYWASSTTSVMLWNKWLDWKYPAPRDFTACKRPLQMPPAMKSKTQTRRF</sequence>